<dbReference type="Proteomes" id="UP001143328">
    <property type="component" value="Unassembled WGS sequence"/>
</dbReference>
<organism evidence="2 3">
    <name type="scientific">Pseudomonas turukhanskensis</name>
    <dbReference type="NCBI Taxonomy" id="1806536"/>
    <lineage>
        <taxon>Bacteria</taxon>
        <taxon>Pseudomonadati</taxon>
        <taxon>Pseudomonadota</taxon>
        <taxon>Gammaproteobacteria</taxon>
        <taxon>Pseudomonadales</taxon>
        <taxon>Pseudomonadaceae</taxon>
        <taxon>Pseudomonas</taxon>
    </lineage>
</organism>
<comment type="caution">
    <text evidence="2">The sequence shown here is derived from an EMBL/GenBank/DDBJ whole genome shotgun (WGS) entry which is preliminary data.</text>
</comment>
<keyword evidence="3" id="KW-1185">Reference proteome</keyword>
<feature type="transmembrane region" description="Helical" evidence="1">
    <location>
        <begin position="109"/>
        <end position="129"/>
    </location>
</feature>
<sequence>MNTPYSTPQSTLPLDEPALSQRPAQPLWKAFWLVFVPTCLGANILSVMGLLFWKTQVLQKTVMPVSPSSLPWLLWLTLAVPFLIATPLGLLAIWRAAPARRFTVLTQMAKLVALAYFAYVAYMLTKGFLRVI</sequence>
<dbReference type="RefSeq" id="WP_271194283.1">
    <property type="nucleotide sequence ID" value="NZ_BSFN01000002.1"/>
</dbReference>
<evidence type="ECO:0000313" key="3">
    <source>
        <dbReference type="Proteomes" id="UP001143328"/>
    </source>
</evidence>
<dbReference type="AlphaFoldDB" id="A0A9W6K4F4"/>
<protein>
    <submittedName>
        <fullName evidence="2">Uncharacterized protein</fullName>
    </submittedName>
</protein>
<feature type="transmembrane region" description="Helical" evidence="1">
    <location>
        <begin position="30"/>
        <end position="53"/>
    </location>
</feature>
<dbReference type="EMBL" id="BSFN01000002">
    <property type="protein sequence ID" value="GLK88056.1"/>
    <property type="molecule type" value="Genomic_DNA"/>
</dbReference>
<proteinExistence type="predicted"/>
<keyword evidence="1" id="KW-0472">Membrane</keyword>
<reference evidence="2" key="2">
    <citation type="submission" date="2023-01" db="EMBL/GenBank/DDBJ databases">
        <authorList>
            <person name="Sun Q."/>
            <person name="Evtushenko L."/>
        </authorList>
    </citation>
    <scope>NUCLEOTIDE SEQUENCE</scope>
    <source>
        <strain evidence="2">VKM B-2935</strain>
    </source>
</reference>
<name>A0A9W6K4F4_9PSED</name>
<feature type="transmembrane region" description="Helical" evidence="1">
    <location>
        <begin position="73"/>
        <end position="97"/>
    </location>
</feature>
<keyword evidence="1" id="KW-1133">Transmembrane helix</keyword>
<reference evidence="2" key="1">
    <citation type="journal article" date="2014" name="Int. J. Syst. Evol. Microbiol.">
        <title>Complete genome sequence of Corynebacterium casei LMG S-19264T (=DSM 44701T), isolated from a smear-ripened cheese.</title>
        <authorList>
            <consortium name="US DOE Joint Genome Institute (JGI-PGF)"/>
            <person name="Walter F."/>
            <person name="Albersmeier A."/>
            <person name="Kalinowski J."/>
            <person name="Ruckert C."/>
        </authorList>
    </citation>
    <scope>NUCLEOTIDE SEQUENCE</scope>
    <source>
        <strain evidence="2">VKM B-2935</strain>
    </source>
</reference>
<evidence type="ECO:0000256" key="1">
    <source>
        <dbReference type="SAM" id="Phobius"/>
    </source>
</evidence>
<accession>A0A9W6K4F4</accession>
<keyword evidence="1" id="KW-0812">Transmembrane</keyword>
<evidence type="ECO:0000313" key="2">
    <source>
        <dbReference type="EMBL" id="GLK88056.1"/>
    </source>
</evidence>
<gene>
    <name evidence="2" type="ORF">GCM10017655_11180</name>
</gene>